<accession>A0ABN9L3W3</accession>
<keyword evidence="2" id="KW-1185">Reference proteome</keyword>
<evidence type="ECO:0000313" key="2">
    <source>
        <dbReference type="Proteomes" id="UP001176940"/>
    </source>
</evidence>
<organism evidence="1 2">
    <name type="scientific">Ranitomeya imitator</name>
    <name type="common">mimic poison frog</name>
    <dbReference type="NCBI Taxonomy" id="111125"/>
    <lineage>
        <taxon>Eukaryota</taxon>
        <taxon>Metazoa</taxon>
        <taxon>Chordata</taxon>
        <taxon>Craniata</taxon>
        <taxon>Vertebrata</taxon>
        <taxon>Euteleostomi</taxon>
        <taxon>Amphibia</taxon>
        <taxon>Batrachia</taxon>
        <taxon>Anura</taxon>
        <taxon>Neobatrachia</taxon>
        <taxon>Hyloidea</taxon>
        <taxon>Dendrobatidae</taxon>
        <taxon>Dendrobatinae</taxon>
        <taxon>Ranitomeya</taxon>
    </lineage>
</organism>
<sequence length="473" mass="53431">MGGRKLDTGQSAGQRWGRVLDRDGAECWTEMGQSAGQRWGRVLDRDGAECWAECWTEMGQSAGQRWGQSAGQRWGRRWGRVLDRDGAECWTEMGQSAGQRWGRVLDRDGAECWTEMGQSAGQRWGRVLDRDGAGLETDGAGWIRWRQMGQDGEIIWDRSGREDMRDGGKIMSSDLSTLSLRKREEKKEDMADRHSGILESRELLNVVWSIWTRVRIGLCQQLFDQTDYGVTVLCLCPPMVKFRWFYLQAKVVQSFEHLGQVLQVVLISLVEDDDIVQVQQDSFEVLVLETALHHTLKRSWGVAQSEQHVVEFTETHRCGEGRLFLIRFCYRNLPVPTVPGPGGVVLWKSHHPGSVRRPQLGPDDMMSPPGVRHPFPSLHSFRLAPPTKAHMTRFSGSVRPVRDAKMSRPPVPVDVTVATRPVALGAHSGEILFPPSIPEDVGHALYLPPLSSVEVFVIEFSEWSFRDTGFLCE</sequence>
<protein>
    <submittedName>
        <fullName evidence="1">Uncharacterized protein</fullName>
    </submittedName>
</protein>
<dbReference type="EMBL" id="CAUEEQ010008596">
    <property type="protein sequence ID" value="CAJ0932511.1"/>
    <property type="molecule type" value="Genomic_DNA"/>
</dbReference>
<comment type="caution">
    <text evidence="1">The sequence shown here is derived from an EMBL/GenBank/DDBJ whole genome shotgun (WGS) entry which is preliminary data.</text>
</comment>
<dbReference type="Proteomes" id="UP001176940">
    <property type="component" value="Unassembled WGS sequence"/>
</dbReference>
<name>A0ABN9L3W3_9NEOB</name>
<proteinExistence type="predicted"/>
<evidence type="ECO:0000313" key="1">
    <source>
        <dbReference type="EMBL" id="CAJ0932511.1"/>
    </source>
</evidence>
<reference evidence="1" key="1">
    <citation type="submission" date="2023-07" db="EMBL/GenBank/DDBJ databases">
        <authorList>
            <person name="Stuckert A."/>
        </authorList>
    </citation>
    <scope>NUCLEOTIDE SEQUENCE</scope>
</reference>
<gene>
    <name evidence="1" type="ORF">RIMI_LOCUS5120083</name>
</gene>